<dbReference type="PATRIC" id="fig|1423804.4.peg.642"/>
<dbReference type="AlphaFoldDB" id="A0A0R2F6H7"/>
<sequence>MAVLAWICVFVPIIITVVSFYGVMTGKLRPFWHYAEGVFEIRFIGVILLFLAAVALIFSVTMTIIQVRKRDRLVEQWPTFDPIEQRVRETELEVFMDDRFGPASFREDVRNYRVSADKNLDTDEFQKLFEAQQEKEAQKK</sequence>
<feature type="transmembrane region" description="Helical" evidence="1">
    <location>
        <begin position="43"/>
        <end position="65"/>
    </location>
</feature>
<evidence type="ECO:0000313" key="3">
    <source>
        <dbReference type="Proteomes" id="UP000051442"/>
    </source>
</evidence>
<dbReference type="EMBL" id="AYZM01000087">
    <property type="protein sequence ID" value="KRN23843.1"/>
    <property type="molecule type" value="Genomic_DNA"/>
</dbReference>
<reference evidence="2 3" key="1">
    <citation type="journal article" date="2015" name="Genome Announc.">
        <title>Expanding the biotechnology potential of lactobacilli through comparative genomics of 213 strains and associated genera.</title>
        <authorList>
            <person name="Sun Z."/>
            <person name="Harris H.M."/>
            <person name="McCann A."/>
            <person name="Guo C."/>
            <person name="Argimon S."/>
            <person name="Zhang W."/>
            <person name="Yang X."/>
            <person name="Jeffery I.B."/>
            <person name="Cooney J.C."/>
            <person name="Kagawa T.F."/>
            <person name="Liu W."/>
            <person name="Song Y."/>
            <person name="Salvetti E."/>
            <person name="Wrobel A."/>
            <person name="Rasinkangas P."/>
            <person name="Parkhill J."/>
            <person name="Rea M.C."/>
            <person name="O'Sullivan O."/>
            <person name="Ritari J."/>
            <person name="Douillard F.P."/>
            <person name="Paul Ross R."/>
            <person name="Yang R."/>
            <person name="Briner A.E."/>
            <person name="Felis G.E."/>
            <person name="de Vos W.M."/>
            <person name="Barrangou R."/>
            <person name="Klaenhammer T.R."/>
            <person name="Caufield P.W."/>
            <person name="Cui Y."/>
            <person name="Zhang H."/>
            <person name="O'Toole P.W."/>
        </authorList>
    </citation>
    <scope>NUCLEOTIDE SEQUENCE [LARGE SCALE GENOMIC DNA]</scope>
    <source>
        <strain evidence="2 3">DSM 23365</strain>
    </source>
</reference>
<keyword evidence="3" id="KW-1185">Reference proteome</keyword>
<evidence type="ECO:0000256" key="1">
    <source>
        <dbReference type="SAM" id="Phobius"/>
    </source>
</evidence>
<keyword evidence="1" id="KW-0472">Membrane</keyword>
<protein>
    <submittedName>
        <fullName evidence="2">Uncharacterized protein</fullName>
    </submittedName>
</protein>
<dbReference type="Proteomes" id="UP000051442">
    <property type="component" value="Unassembled WGS sequence"/>
</dbReference>
<comment type="caution">
    <text evidence="2">The sequence shown here is derived from an EMBL/GenBank/DDBJ whole genome shotgun (WGS) entry which is preliminary data.</text>
</comment>
<keyword evidence="1" id="KW-0812">Transmembrane</keyword>
<dbReference type="STRING" id="1423804.FD14_GL000597"/>
<name>A0A0R2F6H7_9LACO</name>
<keyword evidence="1" id="KW-1133">Transmembrane helix</keyword>
<proteinExistence type="predicted"/>
<gene>
    <name evidence="2" type="ORF">FD14_GL000597</name>
</gene>
<feature type="transmembrane region" description="Helical" evidence="1">
    <location>
        <begin position="5"/>
        <end position="23"/>
    </location>
</feature>
<evidence type="ECO:0000313" key="2">
    <source>
        <dbReference type="EMBL" id="KRN23843.1"/>
    </source>
</evidence>
<accession>A0A0R2F6H7</accession>
<organism evidence="2 3">
    <name type="scientific">Secundilactobacillus similis DSM 23365 = JCM 2765</name>
    <dbReference type="NCBI Taxonomy" id="1423804"/>
    <lineage>
        <taxon>Bacteria</taxon>
        <taxon>Bacillati</taxon>
        <taxon>Bacillota</taxon>
        <taxon>Bacilli</taxon>
        <taxon>Lactobacillales</taxon>
        <taxon>Lactobacillaceae</taxon>
        <taxon>Secundilactobacillus</taxon>
    </lineage>
</organism>